<name>A0A8H4NXF4_9HYPO</name>
<dbReference type="PROSITE" id="PS50231">
    <property type="entry name" value="RICIN_B_LECTIN"/>
    <property type="match status" value="1"/>
</dbReference>
<keyword evidence="3" id="KW-1185">Reference proteome</keyword>
<evidence type="ECO:0000313" key="3">
    <source>
        <dbReference type="Proteomes" id="UP000605986"/>
    </source>
</evidence>
<comment type="caution">
    <text evidence="2">The sequence shown here is derived from an EMBL/GenBank/DDBJ whole genome shotgun (WGS) entry which is preliminary data.</text>
</comment>
<dbReference type="Proteomes" id="UP000605986">
    <property type="component" value="Unassembled WGS sequence"/>
</dbReference>
<gene>
    <name evidence="2" type="ORF">F53441_5742</name>
</gene>
<dbReference type="EMBL" id="JAADJG010000223">
    <property type="protein sequence ID" value="KAF4451320.1"/>
    <property type="molecule type" value="Genomic_DNA"/>
</dbReference>
<feature type="domain" description="Ricin B lectin" evidence="1">
    <location>
        <begin position="48"/>
        <end position="147"/>
    </location>
</feature>
<dbReference type="Gene3D" id="2.80.10.50">
    <property type="match status" value="3"/>
</dbReference>
<dbReference type="InterPro" id="IPR035992">
    <property type="entry name" value="Ricin_B-like_lectins"/>
</dbReference>
<dbReference type="InterPro" id="IPR000772">
    <property type="entry name" value="Ricin_B_lectin"/>
</dbReference>
<dbReference type="Pfam" id="PF14200">
    <property type="entry name" value="RicinB_lectin_2"/>
    <property type="match status" value="1"/>
</dbReference>
<evidence type="ECO:0000259" key="1">
    <source>
        <dbReference type="Pfam" id="PF14200"/>
    </source>
</evidence>
<dbReference type="OrthoDB" id="2131701at2759"/>
<accession>A0A8H4NXF4</accession>
<evidence type="ECO:0000313" key="2">
    <source>
        <dbReference type="EMBL" id="KAF4451320.1"/>
    </source>
</evidence>
<protein>
    <submittedName>
        <fullName evidence="2">Carbohydrate-binding module family 13 protein</fullName>
    </submittedName>
</protein>
<dbReference type="SUPFAM" id="SSF50370">
    <property type="entry name" value="Ricin B-like lectins"/>
    <property type="match status" value="1"/>
</dbReference>
<organism evidence="2 3">
    <name type="scientific">Fusarium austroafricanum</name>
    <dbReference type="NCBI Taxonomy" id="2364996"/>
    <lineage>
        <taxon>Eukaryota</taxon>
        <taxon>Fungi</taxon>
        <taxon>Dikarya</taxon>
        <taxon>Ascomycota</taxon>
        <taxon>Pezizomycotina</taxon>
        <taxon>Sordariomycetes</taxon>
        <taxon>Hypocreomycetidae</taxon>
        <taxon>Hypocreales</taxon>
        <taxon>Nectriaceae</taxon>
        <taxon>Fusarium</taxon>
        <taxon>Fusarium concolor species complex</taxon>
    </lineage>
</organism>
<dbReference type="AlphaFoldDB" id="A0A8H4NXF4"/>
<sequence>MIDSQSLSGRTVAFVNLGSGTAIDLSGGQSNPPDGTPCIGYQPHLGENQQWKLVKWKDDDLGRPIFRIQNVKASGRAMDLYNGGTGNDTKITGWQYSSFGGHQAWYIHPVGEFPANGTVVKIQNYGANTFVDLRLGSSDNGTPIVGWKGDIHSLNTHQLWVLKFV</sequence>
<proteinExistence type="predicted"/>
<reference evidence="2" key="1">
    <citation type="submission" date="2020-01" db="EMBL/GenBank/DDBJ databases">
        <title>Identification and distribution of gene clusters putatively required for synthesis of sphingolipid metabolism inhibitors in phylogenetically diverse species of the filamentous fungus Fusarium.</title>
        <authorList>
            <person name="Kim H.-S."/>
            <person name="Busman M."/>
            <person name="Brown D.W."/>
            <person name="Divon H."/>
            <person name="Uhlig S."/>
            <person name="Proctor R.H."/>
        </authorList>
    </citation>
    <scope>NUCLEOTIDE SEQUENCE</scope>
    <source>
        <strain evidence="2">NRRL 53441</strain>
    </source>
</reference>